<evidence type="ECO:0000256" key="8">
    <source>
        <dbReference type="HAMAP-Rule" id="MF_01309"/>
    </source>
</evidence>
<dbReference type="Pfam" id="PF00189">
    <property type="entry name" value="Ribosomal_S3_C"/>
    <property type="match status" value="1"/>
</dbReference>
<feature type="region of interest" description="Disordered" evidence="10">
    <location>
        <begin position="221"/>
        <end position="257"/>
    </location>
</feature>
<dbReference type="PROSITE" id="PS50823">
    <property type="entry name" value="KH_TYPE_2"/>
    <property type="match status" value="1"/>
</dbReference>
<evidence type="ECO:0000313" key="13">
    <source>
        <dbReference type="Proteomes" id="UP000030066"/>
    </source>
</evidence>
<evidence type="ECO:0000256" key="2">
    <source>
        <dbReference type="ARBA" id="ARBA00022730"/>
    </source>
</evidence>
<evidence type="ECO:0000256" key="10">
    <source>
        <dbReference type="SAM" id="MobiDB-lite"/>
    </source>
</evidence>
<proteinExistence type="inferred from homology"/>
<dbReference type="InterPro" id="IPR004044">
    <property type="entry name" value="KH_dom_type_2"/>
</dbReference>
<dbReference type="InterPro" id="IPR057258">
    <property type="entry name" value="Ribosomal_uS3"/>
</dbReference>
<dbReference type="Pfam" id="PF07650">
    <property type="entry name" value="KH_2"/>
    <property type="match status" value="1"/>
</dbReference>
<dbReference type="FunFam" id="3.30.300.20:FF:000001">
    <property type="entry name" value="30S ribosomal protein S3"/>
    <property type="match status" value="1"/>
</dbReference>
<evidence type="ECO:0000256" key="1">
    <source>
        <dbReference type="ARBA" id="ARBA00010761"/>
    </source>
</evidence>
<dbReference type="GO" id="GO:0003729">
    <property type="term" value="F:mRNA binding"/>
    <property type="evidence" value="ECO:0007669"/>
    <property type="project" value="UniProtKB-UniRule"/>
</dbReference>
<sequence length="257" mass="29405">MGQKVNPNGYRYGINKNWQSRWVSLDNKQTAMWLLQDDKIRKYIFKNYKDAQIDHIEIERTQNSIDLFIYCGQTGLILGKENENLKKLSFQIGKIVGRKIKVNINAIRHNNVAWSARVIAREIADAIENRVSFRLAQKMAISKVMRSKALGIKTNVSGRLGGVEMAREEGYSEGVIPMNTIRSDLDYALEEAHTTYGLIGVKVWINRGEIFKKGLNNQIIPPKPTFEQRGGNFKRNNKRGNFNRHNANSQKPKEGAK</sequence>
<keyword evidence="5 8" id="KW-0687">Ribonucleoprotein</keyword>
<evidence type="ECO:0000256" key="6">
    <source>
        <dbReference type="ARBA" id="ARBA00024998"/>
    </source>
</evidence>
<dbReference type="InterPro" id="IPR009019">
    <property type="entry name" value="KH_sf_prok-type"/>
</dbReference>
<comment type="function">
    <text evidence="6 8">Binds the lower part of the 30S subunit head. Binds mRNA in the 70S ribosome, positioning it for translation.</text>
</comment>
<dbReference type="CDD" id="cd02412">
    <property type="entry name" value="KH-II_30S_S3"/>
    <property type="match status" value="1"/>
</dbReference>
<dbReference type="STRING" id="1318617.MGM1_0770"/>
<organism evidence="12 13">
    <name type="scientific">Candidatus Malacoplasma girerdii</name>
    <dbReference type="NCBI Taxonomy" id="1318617"/>
    <lineage>
        <taxon>Bacteria</taxon>
        <taxon>Bacillati</taxon>
        <taxon>Mycoplasmatota</taxon>
        <taxon>Mycoplasmoidales</taxon>
        <taxon>Mycoplasmoidaceae</taxon>
        <taxon>Malacoplasma</taxon>
    </lineage>
</organism>
<keyword evidence="3 8" id="KW-0694">RNA-binding</keyword>
<dbReference type="Gene3D" id="3.30.300.20">
    <property type="match status" value="1"/>
</dbReference>
<dbReference type="NCBIfam" id="TIGR01009">
    <property type="entry name" value="rpsC_bact"/>
    <property type="match status" value="1"/>
</dbReference>
<dbReference type="HAMAP" id="MF_01309_B">
    <property type="entry name" value="Ribosomal_uS3_B"/>
    <property type="match status" value="1"/>
</dbReference>
<feature type="domain" description="KH type-2" evidence="11">
    <location>
        <begin position="40"/>
        <end position="108"/>
    </location>
</feature>
<gene>
    <name evidence="8 12" type="primary">rpsC</name>
    <name evidence="12" type="ORF">MGM1_0770</name>
</gene>
<dbReference type="HOGENOM" id="CLU_058591_0_2_14"/>
<dbReference type="PROSITE" id="PS00548">
    <property type="entry name" value="RIBOSOMAL_S3"/>
    <property type="match status" value="1"/>
</dbReference>
<dbReference type="InterPro" id="IPR036419">
    <property type="entry name" value="Ribosomal_S3_C_sf"/>
</dbReference>
<accession>A0A097SSA4</accession>
<dbReference type="InterPro" id="IPR005704">
    <property type="entry name" value="Ribosomal_uS3_bac-typ"/>
</dbReference>
<evidence type="ECO:0000259" key="11">
    <source>
        <dbReference type="PROSITE" id="PS50823"/>
    </source>
</evidence>
<evidence type="ECO:0000256" key="7">
    <source>
        <dbReference type="ARBA" id="ARBA00035257"/>
    </source>
</evidence>
<dbReference type="eggNOG" id="COG0092">
    <property type="taxonomic scope" value="Bacteria"/>
</dbReference>
<comment type="similarity">
    <text evidence="1 8 9">Belongs to the universal ribosomal protein uS3 family.</text>
</comment>
<keyword evidence="2 8" id="KW-0699">rRNA-binding</keyword>
<evidence type="ECO:0000256" key="3">
    <source>
        <dbReference type="ARBA" id="ARBA00022884"/>
    </source>
</evidence>
<dbReference type="PANTHER" id="PTHR11760:SF19">
    <property type="entry name" value="SMALL RIBOSOMAL SUBUNIT PROTEIN US3C"/>
    <property type="match status" value="1"/>
</dbReference>
<reference evidence="12 13" key="1">
    <citation type="journal article" date="2014" name="PLoS ONE">
        <title>An emerging Mycoplasma associated with trichomoniasis, vaginal infection and disease.</title>
        <authorList>
            <consortium name="Vaginal Microbiome Consortium"/>
            <person name="Fettweis J.M."/>
            <person name="Serrano M.G."/>
            <person name="Huang B."/>
            <person name="Brooks J.P."/>
            <person name="Glascock A.L."/>
            <person name="Sheth N.U."/>
            <person name="Strauss J.F.III."/>
            <person name="Jefferson K.K."/>
            <person name="Buck G.A."/>
        </authorList>
    </citation>
    <scope>NUCLEOTIDE SEQUENCE [LARGE SCALE GENOMIC DNA]</scope>
    <source>
        <strain evidence="12 13">VCU_M1</strain>
    </source>
</reference>
<keyword evidence="4 8" id="KW-0689">Ribosomal protein</keyword>
<evidence type="ECO:0000313" key="12">
    <source>
        <dbReference type="EMBL" id="AIV03464.1"/>
    </source>
</evidence>
<comment type="subunit">
    <text evidence="8">Part of the 30S ribosomal subunit. Forms a tight complex with proteins S10 and S14.</text>
</comment>
<protein>
    <recommendedName>
        <fullName evidence="7 8">Small ribosomal subunit protein uS3</fullName>
    </recommendedName>
</protein>
<dbReference type="Gene3D" id="3.30.1140.32">
    <property type="entry name" value="Ribosomal protein S3, C-terminal domain"/>
    <property type="match status" value="1"/>
</dbReference>
<dbReference type="InterPro" id="IPR018280">
    <property type="entry name" value="Ribosomal_uS3_CS"/>
</dbReference>
<dbReference type="PANTHER" id="PTHR11760">
    <property type="entry name" value="30S/40S RIBOSOMAL PROTEIN S3"/>
    <property type="match status" value="1"/>
</dbReference>
<dbReference type="GO" id="GO:0006412">
    <property type="term" value="P:translation"/>
    <property type="evidence" value="ECO:0007669"/>
    <property type="project" value="UniProtKB-UniRule"/>
</dbReference>
<name>A0A097SSA4_9BACT</name>
<dbReference type="SUPFAM" id="SSF54821">
    <property type="entry name" value="Ribosomal protein S3 C-terminal domain"/>
    <property type="match status" value="1"/>
</dbReference>
<dbReference type="EMBL" id="CP007711">
    <property type="protein sequence ID" value="AIV03464.1"/>
    <property type="molecule type" value="Genomic_DNA"/>
</dbReference>
<dbReference type="SUPFAM" id="SSF54814">
    <property type="entry name" value="Prokaryotic type KH domain (KH-domain type II)"/>
    <property type="match status" value="1"/>
</dbReference>
<dbReference type="GO" id="GO:0022627">
    <property type="term" value="C:cytosolic small ribosomal subunit"/>
    <property type="evidence" value="ECO:0007669"/>
    <property type="project" value="TreeGrafter"/>
</dbReference>
<keyword evidence="13" id="KW-1185">Reference proteome</keyword>
<dbReference type="KEGG" id="mgj:MGM1_0770"/>
<evidence type="ECO:0000256" key="9">
    <source>
        <dbReference type="RuleBase" id="RU003624"/>
    </source>
</evidence>
<dbReference type="AlphaFoldDB" id="A0A097SSA4"/>
<dbReference type="GO" id="GO:0003735">
    <property type="term" value="F:structural constituent of ribosome"/>
    <property type="evidence" value="ECO:0007669"/>
    <property type="project" value="InterPro"/>
</dbReference>
<dbReference type="InterPro" id="IPR001351">
    <property type="entry name" value="Ribosomal_uS3_C"/>
</dbReference>
<evidence type="ECO:0000256" key="4">
    <source>
        <dbReference type="ARBA" id="ARBA00022980"/>
    </source>
</evidence>
<evidence type="ECO:0000256" key="5">
    <source>
        <dbReference type="ARBA" id="ARBA00023274"/>
    </source>
</evidence>
<dbReference type="InterPro" id="IPR015946">
    <property type="entry name" value="KH_dom-like_a/b"/>
</dbReference>
<dbReference type="Proteomes" id="UP000030066">
    <property type="component" value="Chromosome"/>
</dbReference>
<dbReference type="GO" id="GO:0019843">
    <property type="term" value="F:rRNA binding"/>
    <property type="evidence" value="ECO:0007669"/>
    <property type="project" value="UniProtKB-UniRule"/>
</dbReference>